<dbReference type="RefSeq" id="WP_353471722.1">
    <property type="nucleotide sequence ID" value="NZ_CP123384.1"/>
</dbReference>
<gene>
    <name evidence="4 6" type="primary">minE</name>
    <name evidence="6" type="ORF">PVT71_10440</name>
</gene>
<dbReference type="NCBIfam" id="NF001422">
    <property type="entry name" value="PRK00296.1"/>
    <property type="match status" value="1"/>
</dbReference>
<dbReference type="HAMAP" id="MF_00262">
    <property type="entry name" value="MinE"/>
    <property type="match status" value="1"/>
</dbReference>
<dbReference type="SUPFAM" id="SSF55229">
    <property type="entry name" value="Cell division protein MinE topological specificity domain"/>
    <property type="match status" value="1"/>
</dbReference>
<keyword evidence="4 6" id="KW-0132">Cell division</keyword>
<accession>A0AAU8AE93</accession>
<proteinExistence type="inferred from homology"/>
<evidence type="ECO:0000256" key="1">
    <source>
        <dbReference type="ARBA" id="ARBA00008168"/>
    </source>
</evidence>
<dbReference type="NCBIfam" id="TIGR01215">
    <property type="entry name" value="minE"/>
    <property type="match status" value="1"/>
</dbReference>
<dbReference type="EMBL" id="CP123384">
    <property type="protein sequence ID" value="XCC92894.1"/>
    <property type="molecule type" value="Genomic_DNA"/>
</dbReference>
<dbReference type="GO" id="GO:0032955">
    <property type="term" value="P:regulation of division septum assembly"/>
    <property type="evidence" value="ECO:0007669"/>
    <property type="project" value="InterPro"/>
</dbReference>
<dbReference type="InterPro" id="IPR036707">
    <property type="entry name" value="MinE_sf"/>
</dbReference>
<evidence type="ECO:0000313" key="6">
    <source>
        <dbReference type="EMBL" id="XCC92894.1"/>
    </source>
</evidence>
<dbReference type="Gene3D" id="3.30.1070.10">
    <property type="entry name" value="Cell division topological specificity factor MinE"/>
    <property type="match status" value="1"/>
</dbReference>
<name>A0AAU8AE93_9RHOB</name>
<evidence type="ECO:0000256" key="2">
    <source>
        <dbReference type="ARBA" id="ARBA00020112"/>
    </source>
</evidence>
<dbReference type="GO" id="GO:0051301">
    <property type="term" value="P:cell division"/>
    <property type="evidence" value="ECO:0007669"/>
    <property type="project" value="UniProtKB-KW"/>
</dbReference>
<protein>
    <recommendedName>
        <fullName evidence="2 4">Cell division topological specificity factor</fullName>
    </recommendedName>
</protein>
<dbReference type="InterPro" id="IPR005527">
    <property type="entry name" value="MinE"/>
</dbReference>
<evidence type="ECO:0000256" key="3">
    <source>
        <dbReference type="ARBA" id="ARBA00025265"/>
    </source>
</evidence>
<reference evidence="6" key="1">
    <citation type="submission" date="2023-02" db="EMBL/GenBank/DDBJ databases">
        <title>Description and genomic characterization of Salipiger bruguierae sp. nov., isolated from the sediment of mangrove plant Bruguiera sexangula.</title>
        <authorList>
            <person name="Long M."/>
        </authorList>
    </citation>
    <scope>NUCLEOTIDE SEQUENCE</scope>
    <source>
        <strain evidence="6">H15</strain>
    </source>
</reference>
<evidence type="ECO:0000256" key="4">
    <source>
        <dbReference type="HAMAP-Rule" id="MF_00262"/>
    </source>
</evidence>
<comment type="similarity">
    <text evidence="1 4">Belongs to the MinE family.</text>
</comment>
<sequence>MNLFGFTFNRKPRSSAQAKERLQILLAHERGSGPSADFLPLLQRDIVEAIKRYVQVSDDAVGIRMDSIGDVSSLEINIELPSDPKAEAKTEAKADKPEQKAAAKG</sequence>
<feature type="region of interest" description="Disordered" evidence="5">
    <location>
        <begin position="82"/>
        <end position="105"/>
    </location>
</feature>
<organism evidence="6">
    <name type="scientific">Alloyangia sp. H15</name>
    <dbReference type="NCBI Taxonomy" id="3029062"/>
    <lineage>
        <taxon>Bacteria</taxon>
        <taxon>Pseudomonadati</taxon>
        <taxon>Pseudomonadota</taxon>
        <taxon>Alphaproteobacteria</taxon>
        <taxon>Rhodobacterales</taxon>
        <taxon>Roseobacteraceae</taxon>
        <taxon>Alloyangia</taxon>
    </lineage>
</organism>
<comment type="function">
    <text evidence="3 4">Prevents the cell division inhibition by proteins MinC and MinD at internal division sites while permitting inhibition at polar sites. This ensures cell division at the proper site by restricting the formation of a division septum at the midpoint of the long axis of the cell.</text>
</comment>
<dbReference type="AlphaFoldDB" id="A0AAU8AE93"/>
<evidence type="ECO:0000256" key="5">
    <source>
        <dbReference type="SAM" id="MobiDB-lite"/>
    </source>
</evidence>
<keyword evidence="4" id="KW-0131">Cell cycle</keyword>
<dbReference type="Pfam" id="PF03776">
    <property type="entry name" value="MinE"/>
    <property type="match status" value="1"/>
</dbReference>